<dbReference type="GO" id="GO:0000298">
    <property type="term" value="F:endopolyphosphatase activity"/>
    <property type="evidence" value="ECO:0007669"/>
    <property type="project" value="TreeGrafter"/>
</dbReference>
<dbReference type="GO" id="GO:0006798">
    <property type="term" value="P:polyphosphate catabolic process"/>
    <property type="evidence" value="ECO:0007669"/>
    <property type="project" value="TreeGrafter"/>
</dbReference>
<dbReference type="Gene3D" id="3.60.21.10">
    <property type="match status" value="1"/>
</dbReference>
<dbReference type="OrthoDB" id="10267127at2759"/>
<proteinExistence type="predicted"/>
<feature type="domain" description="Calcineurin-like phosphoesterase" evidence="1">
    <location>
        <begin position="24"/>
        <end position="203"/>
    </location>
</feature>
<organism evidence="2 3">
    <name type="scientific">Mytilus galloprovincialis</name>
    <name type="common">Mediterranean mussel</name>
    <dbReference type="NCBI Taxonomy" id="29158"/>
    <lineage>
        <taxon>Eukaryota</taxon>
        <taxon>Metazoa</taxon>
        <taxon>Spiralia</taxon>
        <taxon>Lophotrochozoa</taxon>
        <taxon>Mollusca</taxon>
        <taxon>Bivalvia</taxon>
        <taxon>Autobranchia</taxon>
        <taxon>Pteriomorphia</taxon>
        <taxon>Mytilida</taxon>
        <taxon>Mytiloidea</taxon>
        <taxon>Mytilidae</taxon>
        <taxon>Mytilinae</taxon>
        <taxon>Mytilus</taxon>
    </lineage>
</organism>
<evidence type="ECO:0000259" key="1">
    <source>
        <dbReference type="Pfam" id="PF00149"/>
    </source>
</evidence>
<dbReference type="InterPro" id="IPR050126">
    <property type="entry name" value="Ap4A_hydrolase"/>
</dbReference>
<dbReference type="EMBL" id="UYJE01004803">
    <property type="protein sequence ID" value="VDI31501.1"/>
    <property type="molecule type" value="Genomic_DNA"/>
</dbReference>
<dbReference type="GO" id="GO:0005737">
    <property type="term" value="C:cytoplasm"/>
    <property type="evidence" value="ECO:0007669"/>
    <property type="project" value="TreeGrafter"/>
</dbReference>
<dbReference type="CDD" id="cd00144">
    <property type="entry name" value="MPP_PPP_family"/>
    <property type="match status" value="1"/>
</dbReference>
<dbReference type="InterPro" id="IPR029052">
    <property type="entry name" value="Metallo-depent_PP-like"/>
</dbReference>
<protein>
    <recommendedName>
        <fullName evidence="1">Calcineurin-like phosphoesterase domain-containing protein</fullName>
    </recommendedName>
</protein>
<dbReference type="Proteomes" id="UP000596742">
    <property type="component" value="Unassembled WGS sequence"/>
</dbReference>
<gene>
    <name evidence="2" type="ORF">MGAL_10B085750</name>
</gene>
<evidence type="ECO:0000313" key="3">
    <source>
        <dbReference type="Proteomes" id="UP000596742"/>
    </source>
</evidence>
<dbReference type="GO" id="GO:0016791">
    <property type="term" value="F:phosphatase activity"/>
    <property type="evidence" value="ECO:0007669"/>
    <property type="project" value="TreeGrafter"/>
</dbReference>
<name>A0A8B6E8N7_MYTGA</name>
<dbReference type="SUPFAM" id="SSF56300">
    <property type="entry name" value="Metallo-dependent phosphatases"/>
    <property type="match status" value="1"/>
</dbReference>
<dbReference type="PANTHER" id="PTHR42850">
    <property type="entry name" value="METALLOPHOSPHOESTERASE"/>
    <property type="match status" value="1"/>
</dbReference>
<sequence>MCKLVLPKTQHLILNDKNIQNRQIFIIGDVHGCYDELKDLLILANCEANRILPIFVGDIVNKGPHSVKTIRKVRELNAYAVRGNHEEKALMHYFNWRKRNVVIPEKYNWIKDLDEDEIHFLQELPYTIEIPAKNAIIVHGGIVPGVSLENQNLTDFITMRSLQRNGDKLIASPSISLNEAWASLWSGPGHVYFGHDAARGLQQYPYSTGLDTGCLYGGFLTGIFVDSKKILQIKAKRVYRTP</sequence>
<dbReference type="PANTHER" id="PTHR42850:SF4">
    <property type="entry name" value="ZINC-DEPENDENT ENDOPOLYPHOSPHATASE"/>
    <property type="match status" value="1"/>
</dbReference>
<dbReference type="AlphaFoldDB" id="A0A8B6E8N7"/>
<reference evidence="2" key="1">
    <citation type="submission" date="2018-11" db="EMBL/GenBank/DDBJ databases">
        <authorList>
            <person name="Alioto T."/>
            <person name="Alioto T."/>
        </authorList>
    </citation>
    <scope>NUCLEOTIDE SEQUENCE</scope>
</reference>
<keyword evidence="3" id="KW-1185">Reference proteome</keyword>
<accession>A0A8B6E8N7</accession>
<comment type="caution">
    <text evidence="2">The sequence shown here is derived from an EMBL/GenBank/DDBJ whole genome shotgun (WGS) entry which is preliminary data.</text>
</comment>
<evidence type="ECO:0000313" key="2">
    <source>
        <dbReference type="EMBL" id="VDI31501.1"/>
    </source>
</evidence>
<dbReference type="InterPro" id="IPR004843">
    <property type="entry name" value="Calcineurin-like_PHP"/>
</dbReference>
<dbReference type="Pfam" id="PF00149">
    <property type="entry name" value="Metallophos"/>
    <property type="match status" value="1"/>
</dbReference>